<reference evidence="3 4" key="1">
    <citation type="submission" date="2016-05" db="EMBL/GenBank/DDBJ databases">
        <title>Genome sequencing reveals origins of a unique bacterial endosymbiosis in the earliest lineages of terrestrial Fungi.</title>
        <authorList>
            <consortium name="DOE Joint Genome Institute"/>
            <person name="Uehling J."/>
            <person name="Gryganskyi A."/>
            <person name="Hameed K."/>
            <person name="Tschaplinski T."/>
            <person name="Misztal P."/>
            <person name="Wu S."/>
            <person name="Desiro A."/>
            <person name="Vande Pol N."/>
            <person name="Du Z.-Y."/>
            <person name="Zienkiewicz A."/>
            <person name="Zienkiewicz K."/>
            <person name="Morin E."/>
            <person name="Tisserant E."/>
            <person name="Splivallo R."/>
            <person name="Hainaut M."/>
            <person name="Henrissat B."/>
            <person name="Ohm R."/>
            <person name="Kuo A."/>
            <person name="Yan J."/>
            <person name="Lipzen A."/>
            <person name="Nolan M."/>
            <person name="Labutti K."/>
            <person name="Barry K."/>
            <person name="Goldstein A."/>
            <person name="Labbe J."/>
            <person name="Schadt C."/>
            <person name="Tuskan G."/>
            <person name="Grigoriev I."/>
            <person name="Martin F."/>
            <person name="Vilgalys R."/>
            <person name="Bonito G."/>
        </authorList>
    </citation>
    <scope>NUCLEOTIDE SEQUENCE [LARGE SCALE GENOMIC DNA]</scope>
    <source>
        <strain evidence="3 4">AG-77</strain>
    </source>
</reference>
<dbReference type="PANTHER" id="PTHR23138:SF87">
    <property type="entry name" value="E3 SUMO-PROTEIN LIGASE RANBP2"/>
    <property type="match status" value="1"/>
</dbReference>
<protein>
    <recommendedName>
        <fullName evidence="2">RanBD1 domain-containing protein</fullName>
    </recommendedName>
</protein>
<dbReference type="GO" id="GO:0006913">
    <property type="term" value="P:nucleocytoplasmic transport"/>
    <property type="evidence" value="ECO:0007669"/>
    <property type="project" value="InterPro"/>
</dbReference>
<dbReference type="InterPro" id="IPR045255">
    <property type="entry name" value="RanBP1-like"/>
</dbReference>
<dbReference type="SMART" id="SM00160">
    <property type="entry name" value="RanBD"/>
    <property type="match status" value="1"/>
</dbReference>
<dbReference type="Proteomes" id="UP000078512">
    <property type="component" value="Unassembled WGS sequence"/>
</dbReference>
<keyword evidence="4" id="KW-1185">Reference proteome</keyword>
<proteinExistence type="predicted"/>
<dbReference type="Gene3D" id="2.30.29.30">
    <property type="entry name" value="Pleckstrin-homology domain (PH domain)/Phosphotyrosine-binding domain (PTB)"/>
    <property type="match status" value="1"/>
</dbReference>
<gene>
    <name evidence="3" type="ORF">K457DRAFT_28705</name>
</gene>
<dbReference type="InterPro" id="IPR045256">
    <property type="entry name" value="RanBP1_RanBD"/>
</dbReference>
<dbReference type="PANTHER" id="PTHR23138">
    <property type="entry name" value="RAN BINDING PROTEIN"/>
    <property type="match status" value="1"/>
</dbReference>
<feature type="compositionally biased region" description="Basic and acidic residues" evidence="1">
    <location>
        <begin position="156"/>
        <end position="205"/>
    </location>
</feature>
<dbReference type="CDD" id="cd13179">
    <property type="entry name" value="RanBD_RanBP1"/>
    <property type="match status" value="1"/>
</dbReference>
<evidence type="ECO:0000313" key="3">
    <source>
        <dbReference type="EMBL" id="OAQ34286.1"/>
    </source>
</evidence>
<dbReference type="FunFam" id="2.30.29.30:FF:000312">
    <property type="entry name" value="Ran binding protein 1"/>
    <property type="match status" value="1"/>
</dbReference>
<sequence>MSDNHDTVAVEEETEVHFEPIVKLEAVQVKTHEEEEDSIFKMRAKLFRFVKESNEWKERGTGDVRLMQHKETKKIRLLMRRDQTHKICANHYVTADMTLTPNVGSDRSWVWNVTADSSDDCAGPQTLAIRLANSDNAAIFKEEFEKAQKNNVELKAASEDKEEEKKEDAEEEKKDAEEKKEEAKEEKKEEAKEEKKEEEKKEESA</sequence>
<dbReference type="PROSITE" id="PS50196">
    <property type="entry name" value="RANBD1"/>
    <property type="match status" value="1"/>
</dbReference>
<dbReference type="OrthoDB" id="2357150at2759"/>
<dbReference type="STRING" id="1314771.A0A197KC69"/>
<dbReference type="AlphaFoldDB" id="A0A197KC69"/>
<dbReference type="SUPFAM" id="SSF50729">
    <property type="entry name" value="PH domain-like"/>
    <property type="match status" value="1"/>
</dbReference>
<name>A0A197KC69_9FUNG</name>
<evidence type="ECO:0000259" key="2">
    <source>
        <dbReference type="PROSITE" id="PS50196"/>
    </source>
</evidence>
<dbReference type="GO" id="GO:0005737">
    <property type="term" value="C:cytoplasm"/>
    <property type="evidence" value="ECO:0007669"/>
    <property type="project" value="TreeGrafter"/>
</dbReference>
<dbReference type="InterPro" id="IPR000156">
    <property type="entry name" value="Ran_bind_dom"/>
</dbReference>
<dbReference type="EMBL" id="KV442018">
    <property type="protein sequence ID" value="OAQ34286.1"/>
    <property type="molecule type" value="Genomic_DNA"/>
</dbReference>
<dbReference type="GO" id="GO:0005643">
    <property type="term" value="C:nuclear pore"/>
    <property type="evidence" value="ECO:0007669"/>
    <property type="project" value="TreeGrafter"/>
</dbReference>
<organism evidence="3 4">
    <name type="scientific">Linnemannia elongata AG-77</name>
    <dbReference type="NCBI Taxonomy" id="1314771"/>
    <lineage>
        <taxon>Eukaryota</taxon>
        <taxon>Fungi</taxon>
        <taxon>Fungi incertae sedis</taxon>
        <taxon>Mucoromycota</taxon>
        <taxon>Mortierellomycotina</taxon>
        <taxon>Mortierellomycetes</taxon>
        <taxon>Mortierellales</taxon>
        <taxon>Mortierellaceae</taxon>
        <taxon>Linnemannia</taxon>
    </lineage>
</organism>
<evidence type="ECO:0000256" key="1">
    <source>
        <dbReference type="SAM" id="MobiDB-lite"/>
    </source>
</evidence>
<accession>A0A197KC69</accession>
<feature type="domain" description="RanBD1" evidence="2">
    <location>
        <begin position="17"/>
        <end position="153"/>
    </location>
</feature>
<feature type="region of interest" description="Disordered" evidence="1">
    <location>
        <begin position="151"/>
        <end position="205"/>
    </location>
</feature>
<dbReference type="InterPro" id="IPR011993">
    <property type="entry name" value="PH-like_dom_sf"/>
</dbReference>
<evidence type="ECO:0000313" key="4">
    <source>
        <dbReference type="Proteomes" id="UP000078512"/>
    </source>
</evidence>
<dbReference type="GO" id="GO:0005096">
    <property type="term" value="F:GTPase activator activity"/>
    <property type="evidence" value="ECO:0007669"/>
    <property type="project" value="TreeGrafter"/>
</dbReference>
<dbReference type="Pfam" id="PF00638">
    <property type="entry name" value="Ran_BP1"/>
    <property type="match status" value="1"/>
</dbReference>